<accession>A0A5B7DF77</accession>
<keyword evidence="2" id="KW-1185">Reference proteome</keyword>
<comment type="caution">
    <text evidence="1">The sequence shown here is derived from an EMBL/GenBank/DDBJ whole genome shotgun (WGS) entry which is preliminary data.</text>
</comment>
<evidence type="ECO:0000313" key="2">
    <source>
        <dbReference type="Proteomes" id="UP000324222"/>
    </source>
</evidence>
<dbReference type="AlphaFoldDB" id="A0A5B7DF77"/>
<proteinExistence type="predicted"/>
<dbReference type="Proteomes" id="UP000324222">
    <property type="component" value="Unassembled WGS sequence"/>
</dbReference>
<protein>
    <submittedName>
        <fullName evidence="1">Uncharacterized protein</fullName>
    </submittedName>
</protein>
<name>A0A5B7DF77_PORTR</name>
<sequence>METSALEKQGIYLQRDREKGITGEPIFVTNVNYKSTLIEVFERLATRGESFFVSIQSTVENDLRER</sequence>
<dbReference type="EMBL" id="VSRR010000825">
    <property type="protein sequence ID" value="MPC20020.1"/>
    <property type="molecule type" value="Genomic_DNA"/>
</dbReference>
<evidence type="ECO:0000313" key="1">
    <source>
        <dbReference type="EMBL" id="MPC20020.1"/>
    </source>
</evidence>
<organism evidence="1 2">
    <name type="scientific">Portunus trituberculatus</name>
    <name type="common">Swimming crab</name>
    <name type="synonym">Neptunus trituberculatus</name>
    <dbReference type="NCBI Taxonomy" id="210409"/>
    <lineage>
        <taxon>Eukaryota</taxon>
        <taxon>Metazoa</taxon>
        <taxon>Ecdysozoa</taxon>
        <taxon>Arthropoda</taxon>
        <taxon>Crustacea</taxon>
        <taxon>Multicrustacea</taxon>
        <taxon>Malacostraca</taxon>
        <taxon>Eumalacostraca</taxon>
        <taxon>Eucarida</taxon>
        <taxon>Decapoda</taxon>
        <taxon>Pleocyemata</taxon>
        <taxon>Brachyura</taxon>
        <taxon>Eubrachyura</taxon>
        <taxon>Portunoidea</taxon>
        <taxon>Portunidae</taxon>
        <taxon>Portuninae</taxon>
        <taxon>Portunus</taxon>
    </lineage>
</organism>
<reference evidence="1 2" key="1">
    <citation type="submission" date="2019-05" db="EMBL/GenBank/DDBJ databases">
        <title>Another draft genome of Portunus trituberculatus and its Hox gene families provides insights of decapod evolution.</title>
        <authorList>
            <person name="Jeong J.-H."/>
            <person name="Song I."/>
            <person name="Kim S."/>
            <person name="Choi T."/>
            <person name="Kim D."/>
            <person name="Ryu S."/>
            <person name="Kim W."/>
        </authorList>
    </citation>
    <scope>NUCLEOTIDE SEQUENCE [LARGE SCALE GENOMIC DNA]</scope>
    <source>
        <tissue evidence="1">Muscle</tissue>
    </source>
</reference>
<gene>
    <name evidence="1" type="ORF">E2C01_012950</name>
</gene>